<keyword evidence="5" id="KW-0325">Glycoprotein</keyword>
<comment type="caution">
    <text evidence="7">The sequence shown here is derived from an EMBL/GenBank/DDBJ whole genome shotgun (WGS) entry which is preliminary data.</text>
</comment>
<protein>
    <recommendedName>
        <fullName evidence="9">Interferon gamma</fullName>
    </recommendedName>
</protein>
<proteinExistence type="inferred from homology"/>
<dbReference type="PANTHER" id="PTHR11419:SF0">
    <property type="entry name" value="INTERFERON GAMMA"/>
    <property type="match status" value="1"/>
</dbReference>
<dbReference type="Gene3D" id="1.20.1250.10">
    <property type="match status" value="1"/>
</dbReference>
<feature type="signal peptide" evidence="6">
    <location>
        <begin position="1"/>
        <end position="19"/>
    </location>
</feature>
<evidence type="ECO:0000256" key="2">
    <source>
        <dbReference type="ARBA" id="ARBA00007566"/>
    </source>
</evidence>
<dbReference type="InterPro" id="IPR002069">
    <property type="entry name" value="Interferon_gamma"/>
</dbReference>
<evidence type="ECO:0000256" key="3">
    <source>
        <dbReference type="ARBA" id="ARBA00022514"/>
    </source>
</evidence>
<dbReference type="Proteomes" id="UP000424527">
    <property type="component" value="Unassembled WGS sequence"/>
</dbReference>
<gene>
    <name evidence="7" type="ORF">D5F01_LYC20172</name>
</gene>
<evidence type="ECO:0000256" key="4">
    <source>
        <dbReference type="ARBA" id="ARBA00022525"/>
    </source>
</evidence>
<dbReference type="GO" id="GO:0005615">
    <property type="term" value="C:extracellular space"/>
    <property type="evidence" value="ECO:0007669"/>
    <property type="project" value="UniProtKB-KW"/>
</dbReference>
<organism evidence="7 8">
    <name type="scientific">Larimichthys crocea</name>
    <name type="common">Large yellow croaker</name>
    <name type="synonym">Pseudosciaena crocea</name>
    <dbReference type="NCBI Taxonomy" id="215358"/>
    <lineage>
        <taxon>Eukaryota</taxon>
        <taxon>Metazoa</taxon>
        <taxon>Chordata</taxon>
        <taxon>Craniata</taxon>
        <taxon>Vertebrata</taxon>
        <taxon>Euteleostomi</taxon>
        <taxon>Actinopterygii</taxon>
        <taxon>Neopterygii</taxon>
        <taxon>Teleostei</taxon>
        <taxon>Neoteleostei</taxon>
        <taxon>Acanthomorphata</taxon>
        <taxon>Eupercaria</taxon>
        <taxon>Sciaenidae</taxon>
        <taxon>Larimichthys</taxon>
    </lineage>
</organism>
<sequence>MSSCSGSVCLLVLLGVVFASGNLFQYVSEDLTNIHESVAVDLGLKSPGLSSNPQLNSVIRSINTSCQRKDVQLMNVTLDIYMRIFSSILHHDKPGAQTLLGQMSDSKRPQVESALKGLEKKMKELKQRLNHQNPDSEDVMRNLNKIKVDDLVVQKQALAQYKEIYQAASVIRGRCGPARHRRRCLTNHHTSLISII</sequence>
<feature type="chain" id="PRO_5026278731" description="Interferon gamma" evidence="6">
    <location>
        <begin position="20"/>
        <end position="196"/>
    </location>
</feature>
<keyword evidence="3" id="KW-0202">Cytokine</keyword>
<dbReference type="SUPFAM" id="SSF47266">
    <property type="entry name" value="4-helical cytokines"/>
    <property type="match status" value="1"/>
</dbReference>
<dbReference type="GO" id="GO:0005133">
    <property type="term" value="F:type II interferon receptor binding"/>
    <property type="evidence" value="ECO:0007669"/>
    <property type="project" value="InterPro"/>
</dbReference>
<keyword evidence="4" id="KW-0964">Secreted</keyword>
<dbReference type="PANTHER" id="PTHR11419">
    <property type="entry name" value="INTERFERON GAMMA"/>
    <property type="match status" value="1"/>
</dbReference>
<comment type="similarity">
    <text evidence="2">Belongs to the type II (or gamma) interferon family.</text>
</comment>
<evidence type="ECO:0000256" key="5">
    <source>
        <dbReference type="ARBA" id="ARBA00023180"/>
    </source>
</evidence>
<comment type="subcellular location">
    <subcellularLocation>
        <location evidence="1">Secreted</location>
    </subcellularLocation>
</comment>
<keyword evidence="8" id="KW-1185">Reference proteome</keyword>
<dbReference type="AlphaFoldDB" id="A0A6G0HPK9"/>
<evidence type="ECO:0000313" key="8">
    <source>
        <dbReference type="Proteomes" id="UP000424527"/>
    </source>
</evidence>
<evidence type="ECO:0000256" key="1">
    <source>
        <dbReference type="ARBA" id="ARBA00004613"/>
    </source>
</evidence>
<name>A0A6G0HPK9_LARCR</name>
<evidence type="ECO:0008006" key="9">
    <source>
        <dbReference type="Google" id="ProtNLM"/>
    </source>
</evidence>
<dbReference type="GO" id="GO:0006955">
    <property type="term" value="P:immune response"/>
    <property type="evidence" value="ECO:0007669"/>
    <property type="project" value="InterPro"/>
</dbReference>
<dbReference type="GO" id="GO:0005125">
    <property type="term" value="F:cytokine activity"/>
    <property type="evidence" value="ECO:0007669"/>
    <property type="project" value="UniProtKB-KW"/>
</dbReference>
<evidence type="ECO:0000313" key="7">
    <source>
        <dbReference type="EMBL" id="KAE8281198.1"/>
    </source>
</evidence>
<accession>A0A6G0HPK9</accession>
<evidence type="ECO:0000256" key="6">
    <source>
        <dbReference type="SAM" id="SignalP"/>
    </source>
</evidence>
<dbReference type="InterPro" id="IPR009079">
    <property type="entry name" value="4_helix_cytokine-like_core"/>
</dbReference>
<dbReference type="EMBL" id="REGW02000020">
    <property type="protein sequence ID" value="KAE8281198.1"/>
    <property type="molecule type" value="Genomic_DNA"/>
</dbReference>
<keyword evidence="6" id="KW-0732">Signal</keyword>
<reference evidence="7 8" key="1">
    <citation type="submission" date="2019-07" db="EMBL/GenBank/DDBJ databases">
        <title>Chromosome genome assembly for large yellow croaker.</title>
        <authorList>
            <person name="Xiao S."/>
        </authorList>
    </citation>
    <scope>NUCLEOTIDE SEQUENCE [LARGE SCALE GENOMIC DNA]</scope>
    <source>
        <strain evidence="7">JMULYC20181020</strain>
        <tissue evidence="7">Muscle</tissue>
    </source>
</reference>